<sequence>MRRRAAVGRSRSRGAVAAVAPVLVLPALLLGGSSVPAPQVAPAAPEPRELGASGALPQAPRLSPRVIEDLGDPPAPPPQELPDGDLGIPGPVLASYLGAARRTAEDDPGCRVHWSVLASIGRIESGHARGGAIDVDGNTTRAILGPRLDGGPDVAALPDTDAGGLDGDPVWDRAVGPMQFIPSTWRKHAADGNDDGRRDPHNVHDSTAAAARYLCAGRSGLDDRENLAGAVFSYNRSASYVRTVLVWAEAYARGATPTQAELAPEVDDVLAGARLPEAAPMPEPPPLRIPDPQPFALPADPPPRAPEPLPPVEPRPLAPEPAPAPAPAPGSAPAPAPAQTPAPAPEPAPASPAVPQEPPATHDPAEPTTPAPVEPRPARPPEPPRTSDPRPSAPAPPEPAVPGAPPEPPEECEVAPLEAGEFALLPPEPGAELSPGTTDPAEARPGLPVFTDDGRCAVPPRR</sequence>
<accession>A0ABW2LHS9</accession>
<protein>
    <submittedName>
        <fullName evidence="3">Lytic transglycosylase domain-containing protein</fullName>
    </submittedName>
</protein>
<proteinExistence type="predicted"/>
<feature type="compositionally biased region" description="Pro residues" evidence="1">
    <location>
        <begin position="279"/>
        <end position="358"/>
    </location>
</feature>
<dbReference type="PANTHER" id="PTHR30163:SF8">
    <property type="entry name" value="LYTIC MUREIN TRANSGLYCOSYLASE"/>
    <property type="match status" value="1"/>
</dbReference>
<evidence type="ECO:0000256" key="1">
    <source>
        <dbReference type="SAM" id="MobiDB-lite"/>
    </source>
</evidence>
<organism evidence="3 4">
    <name type="scientific">Saccharopolyspora griseoalba</name>
    <dbReference type="NCBI Taxonomy" id="1431848"/>
    <lineage>
        <taxon>Bacteria</taxon>
        <taxon>Bacillati</taxon>
        <taxon>Actinomycetota</taxon>
        <taxon>Actinomycetes</taxon>
        <taxon>Pseudonocardiales</taxon>
        <taxon>Pseudonocardiaceae</taxon>
        <taxon>Saccharopolyspora</taxon>
    </lineage>
</organism>
<dbReference type="EMBL" id="JBHTCJ010000004">
    <property type="protein sequence ID" value="MFC7341898.1"/>
    <property type="molecule type" value="Genomic_DNA"/>
</dbReference>
<dbReference type="InterPro" id="IPR043426">
    <property type="entry name" value="MltB-like"/>
</dbReference>
<dbReference type="InterPro" id="IPR031304">
    <property type="entry name" value="SLT_2"/>
</dbReference>
<dbReference type="SUPFAM" id="SSF53955">
    <property type="entry name" value="Lysozyme-like"/>
    <property type="match status" value="1"/>
</dbReference>
<name>A0ABW2LHS9_9PSEU</name>
<keyword evidence="4" id="KW-1185">Reference proteome</keyword>
<reference evidence="4" key="1">
    <citation type="journal article" date="2019" name="Int. J. Syst. Evol. Microbiol.">
        <title>The Global Catalogue of Microorganisms (GCM) 10K type strain sequencing project: providing services to taxonomists for standard genome sequencing and annotation.</title>
        <authorList>
            <consortium name="The Broad Institute Genomics Platform"/>
            <consortium name="The Broad Institute Genome Sequencing Center for Infectious Disease"/>
            <person name="Wu L."/>
            <person name="Ma J."/>
        </authorList>
    </citation>
    <scope>NUCLEOTIDE SEQUENCE [LARGE SCALE GENOMIC DNA]</scope>
    <source>
        <strain evidence="4">WLHS5</strain>
    </source>
</reference>
<comment type="caution">
    <text evidence="3">The sequence shown here is derived from an EMBL/GenBank/DDBJ whole genome shotgun (WGS) entry which is preliminary data.</text>
</comment>
<feature type="region of interest" description="Disordered" evidence="1">
    <location>
        <begin position="276"/>
        <end position="462"/>
    </location>
</feature>
<dbReference type="PANTHER" id="PTHR30163">
    <property type="entry name" value="MEMBRANE-BOUND LYTIC MUREIN TRANSGLYCOSYLASE B"/>
    <property type="match status" value="1"/>
</dbReference>
<evidence type="ECO:0000259" key="2">
    <source>
        <dbReference type="Pfam" id="PF13406"/>
    </source>
</evidence>
<dbReference type="InterPro" id="IPR023346">
    <property type="entry name" value="Lysozyme-like_dom_sf"/>
</dbReference>
<gene>
    <name evidence="3" type="ORF">ACFQRI_10785</name>
</gene>
<dbReference type="RefSeq" id="WP_380667215.1">
    <property type="nucleotide sequence ID" value="NZ_JBHTCJ010000004.1"/>
</dbReference>
<evidence type="ECO:0000313" key="4">
    <source>
        <dbReference type="Proteomes" id="UP001596504"/>
    </source>
</evidence>
<dbReference type="Proteomes" id="UP001596504">
    <property type="component" value="Unassembled WGS sequence"/>
</dbReference>
<feature type="compositionally biased region" description="Pro residues" evidence="1">
    <location>
        <begin position="367"/>
        <end position="407"/>
    </location>
</feature>
<feature type="domain" description="Transglycosylase SLT" evidence="2">
    <location>
        <begin position="173"/>
        <end position="215"/>
    </location>
</feature>
<dbReference type="Pfam" id="PF13406">
    <property type="entry name" value="SLT_2"/>
    <property type="match status" value="1"/>
</dbReference>
<dbReference type="Gene3D" id="1.10.530.10">
    <property type="match status" value="1"/>
</dbReference>
<feature type="region of interest" description="Disordered" evidence="1">
    <location>
        <begin position="38"/>
        <end position="87"/>
    </location>
</feature>
<dbReference type="CDD" id="cd13399">
    <property type="entry name" value="Slt35-like"/>
    <property type="match status" value="1"/>
</dbReference>
<evidence type="ECO:0000313" key="3">
    <source>
        <dbReference type="EMBL" id="MFC7341898.1"/>
    </source>
</evidence>